<reference evidence="2 3" key="1">
    <citation type="submission" date="2019-12" db="EMBL/GenBank/DDBJ databases">
        <title>Halocatena pleomorpha gen. nov. sp. nov., an extremely halophilic archaeon of family Halobacteriaceae isolated from saltpan soil.</title>
        <authorList>
            <person name="Pal Y."/>
            <person name="Verma A."/>
            <person name="Krishnamurthi S."/>
            <person name="Kumar P."/>
        </authorList>
    </citation>
    <scope>NUCLEOTIDE SEQUENCE [LARGE SCALE GENOMIC DNA]</scope>
    <source>
        <strain evidence="2 3">JCM 16495</strain>
    </source>
</reference>
<organism evidence="2 3">
    <name type="scientific">Halomarina oriensis</name>
    <dbReference type="NCBI Taxonomy" id="671145"/>
    <lineage>
        <taxon>Archaea</taxon>
        <taxon>Methanobacteriati</taxon>
        <taxon>Methanobacteriota</taxon>
        <taxon>Stenosarchaea group</taxon>
        <taxon>Halobacteria</taxon>
        <taxon>Halobacteriales</taxon>
        <taxon>Natronomonadaceae</taxon>
        <taxon>Halomarina</taxon>
    </lineage>
</organism>
<dbReference type="Pfam" id="PF10069">
    <property type="entry name" value="DICT"/>
    <property type="match status" value="1"/>
</dbReference>
<dbReference type="AlphaFoldDB" id="A0A6B0GSV7"/>
<evidence type="ECO:0000313" key="3">
    <source>
        <dbReference type="Proteomes" id="UP000451471"/>
    </source>
</evidence>
<name>A0A6B0GSV7_9EURY</name>
<comment type="caution">
    <text evidence="2">The sequence shown here is derived from an EMBL/GenBank/DDBJ whole genome shotgun (WGS) entry which is preliminary data.</text>
</comment>
<keyword evidence="2" id="KW-0808">Transferase</keyword>
<dbReference type="InterPro" id="IPR016954">
    <property type="entry name" value="Uncharacterised_Vng0742h"/>
</dbReference>
<dbReference type="Proteomes" id="UP000451471">
    <property type="component" value="Unassembled WGS sequence"/>
</dbReference>
<accession>A0A6B0GSV7</accession>
<proteinExistence type="predicted"/>
<sequence>MSLTELITGVEAHEMVLTVFNADSDAADDLRERFADRNLIVTEGTTIDGPEEYVVLSKGEEFITAASLDEIRNPTLDADPHFEGGRHRAILDHLDETMFTSYDAKQMVAASREIEDRAWRIGAGQLHAGFQNISIIESQLDVYEQLASKRNLDVHAYGYPDIDVPSHEGFTVHIERAEEIARSWFVIYDGAGVDSNKCALLAEEREPREFYGFWTYDPSTVDWILDHLNSTYGMVETDGGR</sequence>
<evidence type="ECO:0000259" key="1">
    <source>
        <dbReference type="Pfam" id="PF10069"/>
    </source>
</evidence>
<keyword evidence="3" id="KW-1185">Reference proteome</keyword>
<dbReference type="OrthoDB" id="198447at2157"/>
<evidence type="ECO:0000313" key="2">
    <source>
        <dbReference type="EMBL" id="MWG36417.1"/>
    </source>
</evidence>
<dbReference type="GO" id="GO:0016301">
    <property type="term" value="F:kinase activity"/>
    <property type="evidence" value="ECO:0007669"/>
    <property type="project" value="UniProtKB-KW"/>
</dbReference>
<gene>
    <name evidence="2" type="ORF">GQS65_18330</name>
</gene>
<dbReference type="PIRSF" id="PIRSF030471">
    <property type="entry name" value="STR_Vng0742h_prd"/>
    <property type="match status" value="1"/>
</dbReference>
<protein>
    <submittedName>
        <fullName evidence="2">Histidine kinase</fullName>
    </submittedName>
</protein>
<dbReference type="InterPro" id="IPR019278">
    <property type="entry name" value="DICT_dom"/>
</dbReference>
<dbReference type="EMBL" id="WSZK01000035">
    <property type="protein sequence ID" value="MWG36417.1"/>
    <property type="molecule type" value="Genomic_DNA"/>
</dbReference>
<keyword evidence="2" id="KW-0418">Kinase</keyword>
<feature type="domain" description="DICT" evidence="1">
    <location>
        <begin position="90"/>
        <end position="205"/>
    </location>
</feature>
<dbReference type="RefSeq" id="WP_158206075.1">
    <property type="nucleotide sequence ID" value="NZ_WSZK01000035.1"/>
</dbReference>